<dbReference type="Gene3D" id="2.130.10.10">
    <property type="entry name" value="YVTN repeat-like/Quinoprotein amine dehydrogenase"/>
    <property type="match status" value="3"/>
</dbReference>
<dbReference type="Pfam" id="PF07495">
    <property type="entry name" value="Y_Y_Y"/>
    <property type="match status" value="1"/>
</dbReference>
<dbReference type="InterPro" id="IPR004358">
    <property type="entry name" value="Sig_transdc_His_kin-like_C"/>
</dbReference>
<comment type="subcellular location">
    <subcellularLocation>
        <location evidence="2">Cell membrane</location>
    </subcellularLocation>
</comment>
<dbReference type="InterPro" id="IPR005467">
    <property type="entry name" value="His_kinase_dom"/>
</dbReference>
<keyword evidence="5" id="KW-0597">Phosphoprotein</keyword>
<comment type="caution">
    <text evidence="14">The sequence shown here is derived from an EMBL/GenBank/DDBJ whole genome shotgun (WGS) entry which is preliminary data.</text>
</comment>
<evidence type="ECO:0000256" key="6">
    <source>
        <dbReference type="ARBA" id="ARBA00022679"/>
    </source>
</evidence>
<keyword evidence="4" id="KW-1003">Cell membrane</keyword>
<dbReference type="InterPro" id="IPR013783">
    <property type="entry name" value="Ig-like_fold"/>
</dbReference>
<dbReference type="InterPro" id="IPR011110">
    <property type="entry name" value="Reg_prop"/>
</dbReference>
<dbReference type="InterPro" id="IPR036890">
    <property type="entry name" value="HATPase_C_sf"/>
</dbReference>
<proteinExistence type="predicted"/>
<dbReference type="SMART" id="SM00387">
    <property type="entry name" value="HATPase_c"/>
    <property type="match status" value="1"/>
</dbReference>
<protein>
    <recommendedName>
        <fullName evidence="3">histidine kinase</fullName>
        <ecNumber evidence="3">2.7.13.3</ecNumber>
    </recommendedName>
</protein>
<dbReference type="SUPFAM" id="SSF63829">
    <property type="entry name" value="Calcium-dependent phosphotriesterase"/>
    <property type="match status" value="3"/>
</dbReference>
<dbReference type="EMBL" id="VSSQ01001660">
    <property type="protein sequence ID" value="MPM10176.1"/>
    <property type="molecule type" value="Genomic_DNA"/>
</dbReference>
<feature type="domain" description="Histidine kinase" evidence="13">
    <location>
        <begin position="854"/>
        <end position="1076"/>
    </location>
</feature>
<sequence length="1079" mass="124317">MNKRLYKIILNILVIVTILTNISLNVSALINEDKNINFKRITIEDGLSQTSIEYIFQDSKGYMWIGTTDGLNRYNGDKFEIFRYKEDKPNSISSNYISAINEDAEGNIWIGTSKGLNKINAETKEIKMYLPEVDGCNLSNGNITEIMIDSNNDIYIATEDGLNIYHSDIDNFERLYNSEDERYTLSSQFIYSIIKDDNNNLWIGTENGLNKVPEDSNEIVKYYKNDSENSISDNFIFKLYSDDANNLWIGTYSGGLNQLNINTDKIEVFENNTEDNESLPGSFVRYILRDSRNMLWIATNNGLSRFDEVNKKFINFESKIYDTQSIISNNILSLFEDKSGYIWVGTYEGISLFDPQNSFKNYRSDPIDPNSLSEKMIAGIYEDNEGLLWVGTVHSGVNIINRKSGEISKFEYINNPNELMENNIRDIVGINDEIWIATEVGLIRYNKSTKESTRFLNNGSNNCLVSNDVRTLYIDKEGILWIGTREGLCTFDRNEKFKSYSDILLRNGISDGMISDIIEDDEGIIWIASGLDGGLSSLNKITGQIKNYKNDKYDDNSISFDSVKSIAIDSKNNLWIGTHYGLNKFDRETEKFYRYTESEGLSNNFIYGILIDEEDNLWISTNYGLSKYDNKRDKFIEYTAADGLQGNEFNGFSYFKSTKGEMFFGGTNGLTYFFPHELKEKKFVPSVTLESVYSREHEFLDLSNIFINYKSNHIQFNFFMPDYRNVNKIQYAYKLDGLDESWVFSENRNYASYTNLEAGTYTFKVVARNSSGDWSIPTSLTFEVGMKPWETPVAYIIYITIVVLIIYVVWNRVKILDSLVEQRTSELNNKLKENKELYDKLIKNERYKNNYFVNLSHELRTPLNVIISTQQLITNLNEKNEPIPKNKIDYYMKTLRRNSDRLLKLINNIIDTSKIESCSYKLHIKEHDIVNLVEETVLSMKDFIEENDIKLIIDPDMEEKIIECDSIEIERCMVNLIGNAVKFTPEGGRIEVKITDLYKKVKISVKDTGIGIEEKYHETIFNRFGQAYNEASEEYGGSGLGLTLTKQLVTLHKGNIIVKSEIGKGSEFIIILPVKQNKN</sequence>
<dbReference type="GO" id="GO:0005886">
    <property type="term" value="C:plasma membrane"/>
    <property type="evidence" value="ECO:0007669"/>
    <property type="project" value="UniProtKB-SubCell"/>
</dbReference>
<dbReference type="CDD" id="cd00082">
    <property type="entry name" value="HisKA"/>
    <property type="match status" value="1"/>
</dbReference>
<evidence type="ECO:0000256" key="9">
    <source>
        <dbReference type="ARBA" id="ARBA00022840"/>
    </source>
</evidence>
<organism evidence="14">
    <name type="scientific">bioreactor metagenome</name>
    <dbReference type="NCBI Taxonomy" id="1076179"/>
    <lineage>
        <taxon>unclassified sequences</taxon>
        <taxon>metagenomes</taxon>
        <taxon>ecological metagenomes</taxon>
    </lineage>
</organism>
<dbReference type="GO" id="GO:0005524">
    <property type="term" value="F:ATP binding"/>
    <property type="evidence" value="ECO:0007669"/>
    <property type="project" value="UniProtKB-KW"/>
</dbReference>
<dbReference type="EC" id="2.7.13.3" evidence="3"/>
<dbReference type="Gene3D" id="3.30.565.10">
    <property type="entry name" value="Histidine kinase-like ATPase, C-terminal domain"/>
    <property type="match status" value="1"/>
</dbReference>
<dbReference type="GO" id="GO:0000155">
    <property type="term" value="F:phosphorelay sensor kinase activity"/>
    <property type="evidence" value="ECO:0007669"/>
    <property type="project" value="InterPro"/>
</dbReference>
<reference evidence="14" key="1">
    <citation type="submission" date="2019-08" db="EMBL/GenBank/DDBJ databases">
        <authorList>
            <person name="Kucharzyk K."/>
            <person name="Murdoch R.W."/>
            <person name="Higgins S."/>
            <person name="Loffler F."/>
        </authorList>
    </citation>
    <scope>NUCLEOTIDE SEQUENCE</scope>
</reference>
<dbReference type="Pfam" id="PF00512">
    <property type="entry name" value="HisKA"/>
    <property type="match status" value="1"/>
</dbReference>
<keyword evidence="6 14" id="KW-0808">Transferase</keyword>
<dbReference type="InterPro" id="IPR003594">
    <property type="entry name" value="HATPase_dom"/>
</dbReference>
<dbReference type="Pfam" id="PF07494">
    <property type="entry name" value="Reg_prop"/>
    <property type="match status" value="10"/>
</dbReference>
<dbReference type="Pfam" id="PF02518">
    <property type="entry name" value="HATPase_c"/>
    <property type="match status" value="1"/>
</dbReference>
<feature type="transmembrane region" description="Helical" evidence="12">
    <location>
        <begin position="793"/>
        <end position="810"/>
    </location>
</feature>
<keyword evidence="8 14" id="KW-0418">Kinase</keyword>
<dbReference type="InterPro" id="IPR011123">
    <property type="entry name" value="Y_Y_Y"/>
</dbReference>
<dbReference type="CDD" id="cd00146">
    <property type="entry name" value="PKD"/>
    <property type="match status" value="1"/>
</dbReference>
<accession>A0A644X230</accession>
<gene>
    <name evidence="14" type="primary">rcsC_139</name>
    <name evidence="14" type="ORF">SDC9_56501</name>
</gene>
<dbReference type="SUPFAM" id="SSF55874">
    <property type="entry name" value="ATPase domain of HSP90 chaperone/DNA topoisomerase II/histidine kinase"/>
    <property type="match status" value="1"/>
</dbReference>
<dbReference type="PANTHER" id="PTHR43547">
    <property type="entry name" value="TWO-COMPONENT HISTIDINE KINASE"/>
    <property type="match status" value="1"/>
</dbReference>
<evidence type="ECO:0000256" key="1">
    <source>
        <dbReference type="ARBA" id="ARBA00000085"/>
    </source>
</evidence>
<evidence type="ECO:0000256" key="7">
    <source>
        <dbReference type="ARBA" id="ARBA00022741"/>
    </source>
</evidence>
<evidence type="ECO:0000313" key="14">
    <source>
        <dbReference type="EMBL" id="MPM10176.1"/>
    </source>
</evidence>
<evidence type="ECO:0000256" key="10">
    <source>
        <dbReference type="ARBA" id="ARBA00023012"/>
    </source>
</evidence>
<keyword evidence="11 12" id="KW-0472">Membrane</keyword>
<evidence type="ECO:0000256" key="4">
    <source>
        <dbReference type="ARBA" id="ARBA00022475"/>
    </source>
</evidence>
<evidence type="ECO:0000256" key="3">
    <source>
        <dbReference type="ARBA" id="ARBA00012438"/>
    </source>
</evidence>
<comment type="catalytic activity">
    <reaction evidence="1">
        <text>ATP + protein L-histidine = ADP + protein N-phospho-L-histidine.</text>
        <dbReference type="EC" id="2.7.13.3"/>
    </reaction>
</comment>
<dbReference type="InterPro" id="IPR015943">
    <property type="entry name" value="WD40/YVTN_repeat-like_dom_sf"/>
</dbReference>
<evidence type="ECO:0000256" key="8">
    <source>
        <dbReference type="ARBA" id="ARBA00022777"/>
    </source>
</evidence>
<dbReference type="PROSITE" id="PS50109">
    <property type="entry name" value="HIS_KIN"/>
    <property type="match status" value="1"/>
</dbReference>
<keyword evidence="12" id="KW-0812">Transmembrane</keyword>
<keyword evidence="9" id="KW-0067">ATP-binding</keyword>
<keyword evidence="10" id="KW-0902">Two-component regulatory system</keyword>
<evidence type="ECO:0000256" key="5">
    <source>
        <dbReference type="ARBA" id="ARBA00022553"/>
    </source>
</evidence>
<dbReference type="FunFam" id="3.30.565.10:FF:000023">
    <property type="entry name" value="PAS domain-containing sensor histidine kinase"/>
    <property type="match status" value="1"/>
</dbReference>
<name>A0A644X230_9ZZZZ</name>
<dbReference type="PANTHER" id="PTHR43547:SF2">
    <property type="entry name" value="HYBRID SIGNAL TRANSDUCTION HISTIDINE KINASE C"/>
    <property type="match status" value="1"/>
</dbReference>
<keyword evidence="12" id="KW-1133">Transmembrane helix</keyword>
<dbReference type="InterPro" id="IPR036097">
    <property type="entry name" value="HisK_dim/P_sf"/>
</dbReference>
<dbReference type="Gene3D" id="1.10.287.130">
    <property type="match status" value="1"/>
</dbReference>
<dbReference type="SMART" id="SM00388">
    <property type="entry name" value="HisKA"/>
    <property type="match status" value="1"/>
</dbReference>
<keyword evidence="7" id="KW-0547">Nucleotide-binding</keyword>
<dbReference type="SUPFAM" id="SSF47384">
    <property type="entry name" value="Homodimeric domain of signal transducing histidine kinase"/>
    <property type="match status" value="1"/>
</dbReference>
<evidence type="ECO:0000256" key="2">
    <source>
        <dbReference type="ARBA" id="ARBA00004236"/>
    </source>
</evidence>
<evidence type="ECO:0000256" key="12">
    <source>
        <dbReference type="SAM" id="Phobius"/>
    </source>
</evidence>
<dbReference type="Gene3D" id="2.60.40.10">
    <property type="entry name" value="Immunoglobulins"/>
    <property type="match status" value="1"/>
</dbReference>
<dbReference type="AlphaFoldDB" id="A0A644X230"/>
<evidence type="ECO:0000256" key="11">
    <source>
        <dbReference type="ARBA" id="ARBA00023136"/>
    </source>
</evidence>
<evidence type="ECO:0000259" key="13">
    <source>
        <dbReference type="PROSITE" id="PS50109"/>
    </source>
</evidence>
<dbReference type="PRINTS" id="PR00344">
    <property type="entry name" value="BCTRLSENSOR"/>
</dbReference>
<dbReference type="InterPro" id="IPR003661">
    <property type="entry name" value="HisK_dim/P_dom"/>
</dbReference>